<dbReference type="AlphaFoldDB" id="A0AAV7VVR7"/>
<keyword evidence="3" id="KW-1185">Reference proteome</keyword>
<protein>
    <submittedName>
        <fullName evidence="2">Uncharacterized protein</fullName>
    </submittedName>
</protein>
<reference evidence="2" key="1">
    <citation type="journal article" date="2022" name="bioRxiv">
        <title>Sequencing and chromosome-scale assembly of the giantPleurodeles waltlgenome.</title>
        <authorList>
            <person name="Brown T."/>
            <person name="Elewa A."/>
            <person name="Iarovenko S."/>
            <person name="Subramanian E."/>
            <person name="Araus A.J."/>
            <person name="Petzold A."/>
            <person name="Susuki M."/>
            <person name="Suzuki K.-i.T."/>
            <person name="Hayashi T."/>
            <person name="Toyoda A."/>
            <person name="Oliveira C."/>
            <person name="Osipova E."/>
            <person name="Leigh N.D."/>
            <person name="Simon A."/>
            <person name="Yun M.H."/>
        </authorList>
    </citation>
    <scope>NUCLEOTIDE SEQUENCE</scope>
    <source>
        <strain evidence="2">20211129_DDA</strain>
        <tissue evidence="2">Liver</tissue>
    </source>
</reference>
<feature type="region of interest" description="Disordered" evidence="1">
    <location>
        <begin position="33"/>
        <end position="53"/>
    </location>
</feature>
<proteinExistence type="predicted"/>
<accession>A0AAV7VVR7</accession>
<comment type="caution">
    <text evidence="2">The sequence shown here is derived from an EMBL/GenBank/DDBJ whole genome shotgun (WGS) entry which is preliminary data.</text>
</comment>
<evidence type="ECO:0000313" key="2">
    <source>
        <dbReference type="EMBL" id="KAJ1204135.1"/>
    </source>
</evidence>
<dbReference type="Proteomes" id="UP001066276">
    <property type="component" value="Chromosome 2_1"/>
</dbReference>
<dbReference type="EMBL" id="JANPWB010000003">
    <property type="protein sequence ID" value="KAJ1204135.1"/>
    <property type="molecule type" value="Genomic_DNA"/>
</dbReference>
<evidence type="ECO:0000313" key="3">
    <source>
        <dbReference type="Proteomes" id="UP001066276"/>
    </source>
</evidence>
<evidence type="ECO:0000256" key="1">
    <source>
        <dbReference type="SAM" id="MobiDB-lite"/>
    </source>
</evidence>
<organism evidence="2 3">
    <name type="scientific">Pleurodeles waltl</name>
    <name type="common">Iberian ribbed newt</name>
    <dbReference type="NCBI Taxonomy" id="8319"/>
    <lineage>
        <taxon>Eukaryota</taxon>
        <taxon>Metazoa</taxon>
        <taxon>Chordata</taxon>
        <taxon>Craniata</taxon>
        <taxon>Vertebrata</taxon>
        <taxon>Euteleostomi</taxon>
        <taxon>Amphibia</taxon>
        <taxon>Batrachia</taxon>
        <taxon>Caudata</taxon>
        <taxon>Salamandroidea</taxon>
        <taxon>Salamandridae</taxon>
        <taxon>Pleurodelinae</taxon>
        <taxon>Pleurodeles</taxon>
    </lineage>
</organism>
<name>A0AAV7VVR7_PLEWA</name>
<gene>
    <name evidence="2" type="ORF">NDU88_007916</name>
</gene>
<sequence>MASNRVRVGKRKGGDPELAQLLKLVLAKLGNGDSDGGDAASEVEDNGEGPSCPRRTHVAVHAAFPPVKRRNKNQVAVVQQPLSSTPAVTVSEQAPVLVSAPTTVKNNAVPLAGGVDAAPAATLGVESMLPDILRSLGNLSAHPEGPPVQSHPQTLVLAPTICSSTEQVAPAPQGTSQDPTVQALIAVSQM</sequence>